<dbReference type="Proteomes" id="UP000659698">
    <property type="component" value="Unassembled WGS sequence"/>
</dbReference>
<proteinExistence type="predicted"/>
<evidence type="ECO:0000313" key="2">
    <source>
        <dbReference type="EMBL" id="MBC3540700.1"/>
    </source>
</evidence>
<evidence type="ECO:0000256" key="1">
    <source>
        <dbReference type="SAM" id="SignalP"/>
    </source>
</evidence>
<dbReference type="PROSITE" id="PS51257">
    <property type="entry name" value="PROKAR_LIPOPROTEIN"/>
    <property type="match status" value="1"/>
</dbReference>
<dbReference type="RefSeq" id="WP_186638774.1">
    <property type="nucleotide sequence ID" value="NZ_JACOAF010000030.1"/>
</dbReference>
<dbReference type="Gene3D" id="2.180.10.10">
    <property type="entry name" value="RHS repeat-associated core"/>
    <property type="match status" value="1"/>
</dbReference>
<protein>
    <recommendedName>
        <fullName evidence="4">DUF4595 domain-containing protein</fullName>
    </recommendedName>
</protein>
<sequence>MKTFVSKLTFLFFVSLLLSGCDLEDPEPSATSSPIFLAKIATNQGDSREFQYSASGWLTKMVGMGSLAFNENEQSTSEVVYDNMGRIAYLRTDGPLLDTENAYFYTASNQLYRLDELINAKVESYHTFEYDLNGRLITRYSFYKDPDATVPRETNKVTYTYDTNSNLTELTMYRRPTAGAAWEQVQKSKYEGYDTKKAVQHLAEFLFTPNIILYRNNPGKVTTTLASGEQRVTTFTYEYNAHNLPVKKITTPANGTAFETVYTYLM</sequence>
<organism evidence="2 3">
    <name type="scientific">Rufibacter sediminis</name>
    <dbReference type="NCBI Taxonomy" id="2762756"/>
    <lineage>
        <taxon>Bacteria</taxon>
        <taxon>Pseudomonadati</taxon>
        <taxon>Bacteroidota</taxon>
        <taxon>Cytophagia</taxon>
        <taxon>Cytophagales</taxon>
        <taxon>Hymenobacteraceae</taxon>
        <taxon>Rufibacter</taxon>
    </lineage>
</organism>
<accession>A0ABR6VU74</accession>
<name>A0ABR6VU74_9BACT</name>
<feature type="chain" id="PRO_5046146786" description="DUF4595 domain-containing protein" evidence="1">
    <location>
        <begin position="21"/>
        <end position="266"/>
    </location>
</feature>
<gene>
    <name evidence="2" type="ORF">H7U12_13485</name>
</gene>
<dbReference type="EMBL" id="JACOAF010000030">
    <property type="protein sequence ID" value="MBC3540700.1"/>
    <property type="molecule type" value="Genomic_DNA"/>
</dbReference>
<evidence type="ECO:0000313" key="3">
    <source>
        <dbReference type="Proteomes" id="UP000659698"/>
    </source>
</evidence>
<reference evidence="2 3" key="1">
    <citation type="journal article" date="2019" name="Int. J. Syst. Evol. Microbiol.">
        <title>Rufibacter sediminis sp. nov., isolated from freshwater lake sediment.</title>
        <authorList>
            <person name="Qu J.H."/>
            <person name="Zhang L.J."/>
            <person name="Fu Y.H."/>
            <person name="Li H.F."/>
        </authorList>
    </citation>
    <scope>NUCLEOTIDE SEQUENCE [LARGE SCALE GENOMIC DNA]</scope>
    <source>
        <strain evidence="2 3">H-1</strain>
    </source>
</reference>
<keyword evidence="3" id="KW-1185">Reference proteome</keyword>
<evidence type="ECO:0008006" key="4">
    <source>
        <dbReference type="Google" id="ProtNLM"/>
    </source>
</evidence>
<keyword evidence="1" id="KW-0732">Signal</keyword>
<comment type="caution">
    <text evidence="2">The sequence shown here is derived from an EMBL/GenBank/DDBJ whole genome shotgun (WGS) entry which is preliminary data.</text>
</comment>
<feature type="signal peptide" evidence="1">
    <location>
        <begin position="1"/>
        <end position="20"/>
    </location>
</feature>